<evidence type="ECO:0000313" key="2">
    <source>
        <dbReference type="EMBL" id="KXX76124.1"/>
    </source>
</evidence>
<proteinExistence type="predicted"/>
<dbReference type="OrthoDB" id="10039566at2759"/>
<accession>A0A175VZC0</accession>
<evidence type="ECO:0000313" key="3">
    <source>
        <dbReference type="Proteomes" id="UP000078237"/>
    </source>
</evidence>
<dbReference type="InterPro" id="IPR046368">
    <property type="entry name" value="Tag1"/>
</dbReference>
<dbReference type="Proteomes" id="UP000078237">
    <property type="component" value="Unassembled WGS sequence"/>
</dbReference>
<reference evidence="2 3" key="1">
    <citation type="journal article" date="2016" name="Genome Announc.">
        <title>Genome Sequence of Madurella mycetomatis mm55, Isolated from a Human Mycetoma Case in Sudan.</title>
        <authorList>
            <person name="Smit S."/>
            <person name="Derks M.F."/>
            <person name="Bervoets S."/>
            <person name="Fahal A."/>
            <person name="van Leeuwen W."/>
            <person name="van Belkum A."/>
            <person name="van de Sande W.W."/>
        </authorList>
    </citation>
    <scope>NUCLEOTIDE SEQUENCE [LARGE SCALE GENOMIC DNA]</scope>
    <source>
        <strain evidence="3">mm55</strain>
    </source>
</reference>
<gene>
    <name evidence="2" type="ORF">MMYC01_206300</name>
</gene>
<keyword evidence="1" id="KW-0812">Transmembrane</keyword>
<feature type="transmembrane region" description="Helical" evidence="1">
    <location>
        <begin position="28"/>
        <end position="51"/>
    </location>
</feature>
<dbReference type="STRING" id="100816.A0A175VZC0"/>
<name>A0A175VZC0_9PEZI</name>
<dbReference type="VEuPathDB" id="FungiDB:MMYC01_206300"/>
<dbReference type="GO" id="GO:0000329">
    <property type="term" value="C:fungal-type vacuole membrane"/>
    <property type="evidence" value="ECO:0007669"/>
    <property type="project" value="InterPro"/>
</dbReference>
<keyword evidence="1" id="KW-0472">Membrane</keyword>
<sequence>MGESDKAVVSHTEKPRRRGCMGHCAKFWWAYLIVLVCITVLVVPLVILVGVPRIAQSKLDAAELIIDGITVTNTQTQNMTMSINSTIRSDGQVHATIDPFRGSMYLEDRLPHTPFAKINFPQTTSEAHQTVSVTQFLEIEDVEALTIFNTWLLANESLRVTVVGDTHVHVRGISRAYPVTFRKTVTMPGLRMLTGTVVNETSIFLGGDEQDDNFRGKAYIPNYSVVAFELGNTTFHNYLLGQEIGTVYIDNLSLKPGMDNVYDMRAAIREGPVIEALRRRPYCDETQGVLPFQIRGRTVVNHGQPLPYFADALASANQTIEIDIGGTIRKDIGITFPCRDSSGGGER</sequence>
<dbReference type="EMBL" id="LCTW02000228">
    <property type="protein sequence ID" value="KXX76124.1"/>
    <property type="molecule type" value="Genomic_DNA"/>
</dbReference>
<dbReference type="Pfam" id="PF12505">
    <property type="entry name" value="DUF3712"/>
    <property type="match status" value="1"/>
</dbReference>
<dbReference type="PANTHER" id="PTHR35895">
    <property type="entry name" value="CHROMOSOME 16, WHOLE GENOME SHOTGUN SEQUENCE"/>
    <property type="match status" value="1"/>
</dbReference>
<protein>
    <submittedName>
        <fullName evidence="2">Uncharacterized protein</fullName>
    </submittedName>
</protein>
<organism evidence="2 3">
    <name type="scientific">Madurella mycetomatis</name>
    <dbReference type="NCBI Taxonomy" id="100816"/>
    <lineage>
        <taxon>Eukaryota</taxon>
        <taxon>Fungi</taxon>
        <taxon>Dikarya</taxon>
        <taxon>Ascomycota</taxon>
        <taxon>Pezizomycotina</taxon>
        <taxon>Sordariomycetes</taxon>
        <taxon>Sordariomycetidae</taxon>
        <taxon>Sordariales</taxon>
        <taxon>Sordariales incertae sedis</taxon>
        <taxon>Madurella</taxon>
    </lineage>
</organism>
<dbReference type="PANTHER" id="PTHR35895:SF1">
    <property type="entry name" value="LIPID-BINDING SERUM GLYCOPROTEIN C-TERMINAL DOMAIN-CONTAINING PROTEIN"/>
    <property type="match status" value="1"/>
</dbReference>
<dbReference type="InterPro" id="IPR022185">
    <property type="entry name" value="DUF3712"/>
</dbReference>
<keyword evidence="3" id="KW-1185">Reference proteome</keyword>
<dbReference type="AlphaFoldDB" id="A0A175VZC0"/>
<keyword evidence="1" id="KW-1133">Transmembrane helix</keyword>
<evidence type="ECO:0000256" key="1">
    <source>
        <dbReference type="SAM" id="Phobius"/>
    </source>
</evidence>
<comment type="caution">
    <text evidence="2">The sequence shown here is derived from an EMBL/GenBank/DDBJ whole genome shotgun (WGS) entry which is preliminary data.</text>
</comment>